<reference evidence="1 2" key="1">
    <citation type="submission" date="2015-11" db="EMBL/GenBank/DDBJ databases">
        <title>Genomic analysis of 38 Legionella species identifies large and diverse effector repertoires.</title>
        <authorList>
            <person name="Burstein D."/>
            <person name="Amaro F."/>
            <person name="Zusman T."/>
            <person name="Lifshitz Z."/>
            <person name="Cohen O."/>
            <person name="Gilbert J.A."/>
            <person name="Pupko T."/>
            <person name="Shuman H.A."/>
            <person name="Segal G."/>
        </authorList>
    </citation>
    <scope>NUCLEOTIDE SEQUENCE [LARGE SCALE GENOMIC DNA]</scope>
    <source>
        <strain evidence="1 2">PX-1-G2-E2</strain>
    </source>
</reference>
<name>A0A0W0W6G8_9GAMM</name>
<dbReference type="Proteomes" id="UP000054908">
    <property type="component" value="Unassembled WGS sequence"/>
</dbReference>
<keyword evidence="2" id="KW-1185">Reference proteome</keyword>
<comment type="caution">
    <text evidence="1">The sequence shown here is derived from an EMBL/GenBank/DDBJ whole genome shotgun (WGS) entry which is preliminary data.</text>
</comment>
<evidence type="ECO:0000313" key="2">
    <source>
        <dbReference type="Proteomes" id="UP000054908"/>
    </source>
</evidence>
<dbReference type="EMBL" id="LNYL01000027">
    <property type="protein sequence ID" value="KTD27973.1"/>
    <property type="molecule type" value="Genomic_DNA"/>
</dbReference>
<sequence>MPKIMATYNKNEMLPQRKEALIRWEERIKQLIESDSPKLAVYCKAALNKAEITIG</sequence>
<accession>A0A0W0W6G8</accession>
<proteinExistence type="predicted"/>
<gene>
    <name evidence="1" type="ORF">Lmac_1032</name>
</gene>
<dbReference type="PATRIC" id="fig|466.6.peg.1099"/>
<dbReference type="STRING" id="466.Lmac_1032"/>
<evidence type="ECO:0000313" key="1">
    <source>
        <dbReference type="EMBL" id="KTD27973.1"/>
    </source>
</evidence>
<dbReference type="AlphaFoldDB" id="A0A0W0W6G8"/>
<organism evidence="1 2">
    <name type="scientific">Legionella maceachernii</name>
    <dbReference type="NCBI Taxonomy" id="466"/>
    <lineage>
        <taxon>Bacteria</taxon>
        <taxon>Pseudomonadati</taxon>
        <taxon>Pseudomonadota</taxon>
        <taxon>Gammaproteobacteria</taxon>
        <taxon>Legionellales</taxon>
        <taxon>Legionellaceae</taxon>
        <taxon>Legionella</taxon>
    </lineage>
</organism>
<protein>
    <submittedName>
        <fullName evidence="1">Integrase</fullName>
    </submittedName>
</protein>